<evidence type="ECO:0000313" key="1">
    <source>
        <dbReference type="EMBL" id="MPN43442.1"/>
    </source>
</evidence>
<gene>
    <name evidence="1" type="ORF">SDC9_191002</name>
</gene>
<organism evidence="1">
    <name type="scientific">bioreactor metagenome</name>
    <dbReference type="NCBI Taxonomy" id="1076179"/>
    <lineage>
        <taxon>unclassified sequences</taxon>
        <taxon>metagenomes</taxon>
        <taxon>ecological metagenomes</taxon>
    </lineage>
</organism>
<sequence length="175" mass="18077">MQEPGVDGVIAGHAFHQSSTEHHALGRLRDAYRVHCCQSGNILAGSGGITVQLQGDGLRPGCAAIGAQDLQHALVQGALAIAGGGAVLNEHALIAGIPAEPVPISFLEEPGSPLILTGDFLDEALKPLAAGFRVILDRKHLGQFVFALVLGEGARVQMQGAVFAVDHIGVFVKIA</sequence>
<dbReference type="AlphaFoldDB" id="A0A645HY64"/>
<name>A0A645HY64_9ZZZZ</name>
<protein>
    <submittedName>
        <fullName evidence="1">Uncharacterized protein</fullName>
    </submittedName>
</protein>
<comment type="caution">
    <text evidence="1">The sequence shown here is derived from an EMBL/GenBank/DDBJ whole genome shotgun (WGS) entry which is preliminary data.</text>
</comment>
<dbReference type="EMBL" id="VSSQ01101844">
    <property type="protein sequence ID" value="MPN43442.1"/>
    <property type="molecule type" value="Genomic_DNA"/>
</dbReference>
<proteinExistence type="predicted"/>
<reference evidence="1" key="1">
    <citation type="submission" date="2019-08" db="EMBL/GenBank/DDBJ databases">
        <authorList>
            <person name="Kucharzyk K."/>
            <person name="Murdoch R.W."/>
            <person name="Higgins S."/>
            <person name="Loffler F."/>
        </authorList>
    </citation>
    <scope>NUCLEOTIDE SEQUENCE</scope>
</reference>
<accession>A0A645HY64</accession>